<evidence type="ECO:0000256" key="1">
    <source>
        <dbReference type="ARBA" id="ARBA00022598"/>
    </source>
</evidence>
<dbReference type="AlphaFoldDB" id="A0ABD2M4Z5"/>
<proteinExistence type="inferred from homology"/>
<evidence type="ECO:0000256" key="8">
    <source>
        <dbReference type="ARBA" id="ARBA00023163"/>
    </source>
</evidence>
<keyword evidence="8" id="KW-0804">Transcription</keyword>
<comment type="pathway">
    <text evidence="10">Purine metabolism; AMP biosynthesis via de novo pathway; AMP from IMP: step 1/2.</text>
</comment>
<dbReference type="InterPro" id="IPR001114">
    <property type="entry name" value="Adenylosuccinate_synthetase"/>
</dbReference>
<keyword evidence="4 10" id="KW-0658">Purine biosynthesis</keyword>
<evidence type="ECO:0000256" key="4">
    <source>
        <dbReference type="ARBA" id="ARBA00022755"/>
    </source>
</evidence>
<dbReference type="GO" id="GO:0046872">
    <property type="term" value="F:metal ion binding"/>
    <property type="evidence" value="ECO:0007669"/>
    <property type="project" value="UniProtKB-KW"/>
</dbReference>
<dbReference type="PANTHER" id="PTHR22970">
    <property type="entry name" value="AT-RICH INTERACTIVE DOMAIN-CONTAINING PROTEIN 2"/>
    <property type="match status" value="1"/>
</dbReference>
<sequence length="334" mass="37642">MNGSLTNGNKVDRGVTILLGAQWGDEGKGKVLDFLIGHHKIDIVARCQGGNNAGHTVLANGREYHFHLLPSGLASEKVKRKERYAKTKSNTDVAGVEHCRSVADAPPLQNGLSSIAAAVPSSIESVANERDFMCEWLMQSEGDDDWSDEEGTATGAIEPCARFFASASQMLFHVYNEHLVPLVQQHSDGEPPRIRCRWPICDNTPRTLWSITTHLQDIHCTENALESAMLQRVEMGYHEYVYHIRQQFERSRERPPAQNAYSDFAAQEAIRRHAFANLRKEITEDSEGPVTRSIRLTSADDFWELFLKLFANQIGCIWYHSKALDEEKLFLSKC</sequence>
<comment type="function">
    <text evidence="10">Plays an important role in the de novo pathway of purine nucleotide biosynthesis.</text>
</comment>
<evidence type="ECO:0000256" key="10">
    <source>
        <dbReference type="RuleBase" id="RU000520"/>
    </source>
</evidence>
<evidence type="ECO:0000256" key="2">
    <source>
        <dbReference type="ARBA" id="ARBA00022723"/>
    </source>
</evidence>
<gene>
    <name evidence="11" type="ORF">niasHT_003075</name>
</gene>
<evidence type="ECO:0000256" key="7">
    <source>
        <dbReference type="ARBA" id="ARBA00023134"/>
    </source>
</evidence>
<dbReference type="GO" id="GO:0006164">
    <property type="term" value="P:purine nucleotide biosynthetic process"/>
    <property type="evidence" value="ECO:0007669"/>
    <property type="project" value="UniProtKB-KW"/>
</dbReference>
<name>A0ABD2M4Z5_9BILA</name>
<evidence type="ECO:0000256" key="6">
    <source>
        <dbReference type="ARBA" id="ARBA00023015"/>
    </source>
</evidence>
<evidence type="ECO:0000313" key="12">
    <source>
        <dbReference type="Proteomes" id="UP001620626"/>
    </source>
</evidence>
<accession>A0ABD2M4Z5</accession>
<dbReference type="InterPro" id="IPR018220">
    <property type="entry name" value="Adenylosuccin_syn_GTP-bd"/>
</dbReference>
<keyword evidence="7 10" id="KW-0342">GTP-binding</keyword>
<dbReference type="SUPFAM" id="SSF52540">
    <property type="entry name" value="P-loop containing nucleoside triphosphate hydrolases"/>
    <property type="match status" value="1"/>
</dbReference>
<comment type="similarity">
    <text evidence="10">Belongs to the adenylosuccinate synthetase family.</text>
</comment>
<dbReference type="PANTHER" id="PTHR22970:SF14">
    <property type="entry name" value="AT-RICH INTERACTIVE DOMAIN-CONTAINING PROTEIN 2"/>
    <property type="match status" value="1"/>
</dbReference>
<dbReference type="InterPro" id="IPR027417">
    <property type="entry name" value="P-loop_NTPase"/>
</dbReference>
<dbReference type="InterPro" id="IPR042109">
    <property type="entry name" value="Adenylosuccinate_synth_dom1"/>
</dbReference>
<keyword evidence="3 10" id="KW-0547">Nucleotide-binding</keyword>
<keyword evidence="9" id="KW-0539">Nucleus</keyword>
<dbReference type="InterPro" id="IPR052406">
    <property type="entry name" value="Chromatin_Remodeling_Comp"/>
</dbReference>
<dbReference type="Pfam" id="PF00709">
    <property type="entry name" value="Adenylsucc_synt"/>
    <property type="match status" value="1"/>
</dbReference>
<dbReference type="Proteomes" id="UP001620626">
    <property type="component" value="Unassembled WGS sequence"/>
</dbReference>
<comment type="catalytic activity">
    <reaction evidence="10">
        <text>IMP + L-aspartate + GTP = N(6)-(1,2-dicarboxyethyl)-AMP + GDP + phosphate + 2 H(+)</text>
        <dbReference type="Rhea" id="RHEA:15753"/>
        <dbReference type="ChEBI" id="CHEBI:15378"/>
        <dbReference type="ChEBI" id="CHEBI:29991"/>
        <dbReference type="ChEBI" id="CHEBI:37565"/>
        <dbReference type="ChEBI" id="CHEBI:43474"/>
        <dbReference type="ChEBI" id="CHEBI:57567"/>
        <dbReference type="ChEBI" id="CHEBI:58053"/>
        <dbReference type="ChEBI" id="CHEBI:58189"/>
        <dbReference type="EC" id="6.3.4.4"/>
    </reaction>
</comment>
<keyword evidence="12" id="KW-1185">Reference proteome</keyword>
<evidence type="ECO:0000313" key="11">
    <source>
        <dbReference type="EMBL" id="KAL3122539.1"/>
    </source>
</evidence>
<dbReference type="GO" id="GO:0005525">
    <property type="term" value="F:GTP binding"/>
    <property type="evidence" value="ECO:0007669"/>
    <property type="project" value="UniProtKB-KW"/>
</dbReference>
<dbReference type="SMART" id="SM00788">
    <property type="entry name" value="Adenylsucc_synt"/>
    <property type="match status" value="1"/>
</dbReference>
<keyword evidence="1 10" id="KW-0436">Ligase</keyword>
<keyword evidence="2 10" id="KW-0479">Metal-binding</keyword>
<evidence type="ECO:0000256" key="5">
    <source>
        <dbReference type="ARBA" id="ARBA00022842"/>
    </source>
</evidence>
<dbReference type="Gene3D" id="3.40.440.10">
    <property type="entry name" value="Adenylosuccinate Synthetase, subunit A, domain 1"/>
    <property type="match status" value="1"/>
</dbReference>
<keyword evidence="5 10" id="KW-0460">Magnesium</keyword>
<dbReference type="GO" id="GO:0004019">
    <property type="term" value="F:adenylosuccinate synthase activity"/>
    <property type="evidence" value="ECO:0007669"/>
    <property type="project" value="UniProtKB-EC"/>
</dbReference>
<evidence type="ECO:0000256" key="3">
    <source>
        <dbReference type="ARBA" id="ARBA00022741"/>
    </source>
</evidence>
<evidence type="ECO:0000256" key="9">
    <source>
        <dbReference type="ARBA" id="ARBA00023242"/>
    </source>
</evidence>
<reference evidence="11 12" key="1">
    <citation type="submission" date="2024-10" db="EMBL/GenBank/DDBJ databases">
        <authorList>
            <person name="Kim D."/>
        </authorList>
    </citation>
    <scope>NUCLEOTIDE SEQUENCE [LARGE SCALE GENOMIC DNA]</scope>
    <source>
        <strain evidence="11">BH-2024</strain>
    </source>
</reference>
<organism evidence="11 12">
    <name type="scientific">Heterodera trifolii</name>
    <dbReference type="NCBI Taxonomy" id="157864"/>
    <lineage>
        <taxon>Eukaryota</taxon>
        <taxon>Metazoa</taxon>
        <taxon>Ecdysozoa</taxon>
        <taxon>Nematoda</taxon>
        <taxon>Chromadorea</taxon>
        <taxon>Rhabditida</taxon>
        <taxon>Tylenchina</taxon>
        <taxon>Tylenchomorpha</taxon>
        <taxon>Tylenchoidea</taxon>
        <taxon>Heteroderidae</taxon>
        <taxon>Heteroderinae</taxon>
        <taxon>Heterodera</taxon>
    </lineage>
</organism>
<dbReference type="EMBL" id="JBICBT010000133">
    <property type="protein sequence ID" value="KAL3122539.1"/>
    <property type="molecule type" value="Genomic_DNA"/>
</dbReference>
<comment type="caution">
    <text evidence="11">The sequence shown here is derived from an EMBL/GenBank/DDBJ whole genome shotgun (WGS) entry which is preliminary data.</text>
</comment>
<dbReference type="EC" id="6.3.4.4" evidence="10"/>
<keyword evidence="6" id="KW-0805">Transcription regulation</keyword>
<protein>
    <recommendedName>
        <fullName evidence="10">Adenylosuccinate synthetase</fullName>
        <ecNumber evidence="10">6.3.4.4</ecNumber>
    </recommendedName>
</protein>
<dbReference type="PROSITE" id="PS01266">
    <property type="entry name" value="ADENYLOSUCCIN_SYN_1"/>
    <property type="match status" value="1"/>
</dbReference>